<dbReference type="Proteomes" id="UP000198841">
    <property type="component" value="Unassembled WGS sequence"/>
</dbReference>
<dbReference type="NCBIfam" id="NF011000">
    <property type="entry name" value="PRK14426.1"/>
    <property type="match status" value="1"/>
</dbReference>
<dbReference type="Pfam" id="PF00708">
    <property type="entry name" value="Acylphosphatase"/>
    <property type="match status" value="1"/>
</dbReference>
<keyword evidence="4 7" id="KW-0378">Hydrolase</keyword>
<dbReference type="EMBL" id="FOSD01000001">
    <property type="protein sequence ID" value="SFJ43962.1"/>
    <property type="molecule type" value="Genomic_DNA"/>
</dbReference>
<dbReference type="Gene3D" id="3.30.70.100">
    <property type="match status" value="1"/>
</dbReference>
<proteinExistence type="inferred from homology"/>
<dbReference type="PROSITE" id="PS51160">
    <property type="entry name" value="ACYLPHOSPHATASE_3"/>
    <property type="match status" value="1"/>
</dbReference>
<comment type="caution">
    <text evidence="11">The sequence shown here is derived from an EMBL/GenBank/DDBJ whole genome shotgun (WGS) entry which is preliminary data.</text>
</comment>
<dbReference type="PANTHER" id="PTHR47268:SF4">
    <property type="entry name" value="ACYLPHOSPHATASE"/>
    <property type="match status" value="1"/>
</dbReference>
<sequence>MATTCCKIWVHGIVQGVGFRYHTQAQARELNLNGYAHNLADGSVEVLASGEAQQVDALISWLKAGGPRSARVDKVLVEPHQPREVPTRFTTG</sequence>
<dbReference type="PANTHER" id="PTHR47268">
    <property type="entry name" value="ACYLPHOSPHATASE"/>
    <property type="match status" value="1"/>
</dbReference>
<dbReference type="InterPro" id="IPR028627">
    <property type="entry name" value="Acylphosphatase_bac"/>
</dbReference>
<gene>
    <name evidence="11" type="ORF">SAMN05518863_101490</name>
</gene>
<evidence type="ECO:0000256" key="3">
    <source>
        <dbReference type="ARBA" id="ARBA00015991"/>
    </source>
</evidence>
<dbReference type="InterPro" id="IPR017968">
    <property type="entry name" value="Acylphosphatase_CS"/>
</dbReference>
<dbReference type="InterPro" id="IPR020456">
    <property type="entry name" value="Acylphosphatase"/>
</dbReference>
<keyword evidence="12" id="KW-1185">Reference proteome</keyword>
<evidence type="ECO:0000256" key="4">
    <source>
        <dbReference type="ARBA" id="ARBA00022801"/>
    </source>
</evidence>
<accession>A0A1I3RDP9</accession>
<dbReference type="InterPro" id="IPR036046">
    <property type="entry name" value="Acylphosphatase-like_dom_sf"/>
</dbReference>
<evidence type="ECO:0000256" key="6">
    <source>
        <dbReference type="ARBA" id="ARBA00047645"/>
    </source>
</evidence>
<evidence type="ECO:0000259" key="10">
    <source>
        <dbReference type="PROSITE" id="PS51160"/>
    </source>
</evidence>
<evidence type="ECO:0000313" key="11">
    <source>
        <dbReference type="EMBL" id="SFJ43962.1"/>
    </source>
</evidence>
<feature type="domain" description="Acylphosphatase-like" evidence="10">
    <location>
        <begin position="5"/>
        <end position="92"/>
    </location>
</feature>
<reference evidence="11 12" key="1">
    <citation type="submission" date="2016-10" db="EMBL/GenBank/DDBJ databases">
        <authorList>
            <person name="Varghese N."/>
            <person name="Submissions S."/>
        </authorList>
    </citation>
    <scope>NUCLEOTIDE SEQUENCE [LARGE SCALE GENOMIC DNA]</scope>
    <source>
        <strain evidence="11 12">YR512</strain>
    </source>
</reference>
<evidence type="ECO:0000256" key="9">
    <source>
        <dbReference type="RuleBase" id="RU004168"/>
    </source>
</evidence>
<evidence type="ECO:0000256" key="1">
    <source>
        <dbReference type="ARBA" id="ARBA00005614"/>
    </source>
</evidence>
<evidence type="ECO:0000256" key="5">
    <source>
        <dbReference type="ARBA" id="ARBA00032904"/>
    </source>
</evidence>
<dbReference type="PROSITE" id="PS00150">
    <property type="entry name" value="ACYLPHOSPHATASE_1"/>
    <property type="match status" value="1"/>
</dbReference>
<organism evidence="11 12">
    <name type="scientific">Candidatus Pantoea symbiotica</name>
    <dbReference type="NCBI Taxonomy" id="1884370"/>
    <lineage>
        <taxon>Bacteria</taxon>
        <taxon>Pseudomonadati</taxon>
        <taxon>Pseudomonadota</taxon>
        <taxon>Gammaproteobacteria</taxon>
        <taxon>Enterobacterales</taxon>
        <taxon>Erwiniaceae</taxon>
        <taxon>Pantoea</taxon>
    </lineage>
</organism>
<evidence type="ECO:0000256" key="8">
    <source>
        <dbReference type="PROSITE-ProRule" id="PRU00520"/>
    </source>
</evidence>
<dbReference type="RefSeq" id="WP_008101418.1">
    <property type="nucleotide sequence ID" value="NZ_FOSD01000001.1"/>
</dbReference>
<comment type="catalytic activity">
    <reaction evidence="6 7 8">
        <text>an acyl phosphate + H2O = a carboxylate + phosphate + H(+)</text>
        <dbReference type="Rhea" id="RHEA:14965"/>
        <dbReference type="ChEBI" id="CHEBI:15377"/>
        <dbReference type="ChEBI" id="CHEBI:15378"/>
        <dbReference type="ChEBI" id="CHEBI:29067"/>
        <dbReference type="ChEBI" id="CHEBI:43474"/>
        <dbReference type="ChEBI" id="CHEBI:59918"/>
        <dbReference type="EC" id="3.6.1.7"/>
    </reaction>
</comment>
<evidence type="ECO:0000256" key="7">
    <source>
        <dbReference type="HAMAP-Rule" id="MF_01450"/>
    </source>
</evidence>
<evidence type="ECO:0000256" key="2">
    <source>
        <dbReference type="ARBA" id="ARBA00012150"/>
    </source>
</evidence>
<dbReference type="SUPFAM" id="SSF54975">
    <property type="entry name" value="Acylphosphatase/BLUF domain-like"/>
    <property type="match status" value="1"/>
</dbReference>
<comment type="similarity">
    <text evidence="1 7 9">Belongs to the acylphosphatase family.</text>
</comment>
<name>A0A1I3RDP9_9GAMM</name>
<dbReference type="EC" id="3.6.1.7" evidence="2 7"/>
<dbReference type="InterPro" id="IPR001792">
    <property type="entry name" value="Acylphosphatase-like_dom"/>
</dbReference>
<dbReference type="HAMAP" id="MF_01450">
    <property type="entry name" value="Acylphosphatase_entero"/>
    <property type="match status" value="1"/>
</dbReference>
<feature type="active site" evidence="7 8">
    <location>
        <position position="38"/>
    </location>
</feature>
<feature type="active site" evidence="7 8">
    <location>
        <position position="20"/>
    </location>
</feature>
<protein>
    <recommendedName>
        <fullName evidence="3 7">Acylphosphatase</fullName>
        <ecNumber evidence="2 7">3.6.1.7</ecNumber>
    </recommendedName>
    <alternativeName>
        <fullName evidence="5 7">Acylphosphate phosphohydrolase</fullName>
    </alternativeName>
</protein>
<evidence type="ECO:0000313" key="12">
    <source>
        <dbReference type="Proteomes" id="UP000198841"/>
    </source>
</evidence>